<keyword evidence="7 8" id="KW-0472">Membrane</keyword>
<dbReference type="InterPro" id="IPR003439">
    <property type="entry name" value="ABC_transporter-like_ATP-bd"/>
</dbReference>
<gene>
    <name evidence="11" type="ORF">GK047_16330</name>
</gene>
<dbReference type="EMBL" id="JAAIKC010000005">
    <property type="protein sequence ID" value="NEW07575.1"/>
    <property type="molecule type" value="Genomic_DNA"/>
</dbReference>
<dbReference type="PROSITE" id="PS50893">
    <property type="entry name" value="ABC_TRANSPORTER_2"/>
    <property type="match status" value="1"/>
</dbReference>
<dbReference type="GO" id="GO:0015421">
    <property type="term" value="F:ABC-type oligopeptide transporter activity"/>
    <property type="evidence" value="ECO:0007669"/>
    <property type="project" value="TreeGrafter"/>
</dbReference>
<comment type="caution">
    <text evidence="11">The sequence shown here is derived from an EMBL/GenBank/DDBJ whole genome shotgun (WGS) entry which is preliminary data.</text>
</comment>
<dbReference type="SUPFAM" id="SSF90123">
    <property type="entry name" value="ABC transporter transmembrane region"/>
    <property type="match status" value="1"/>
</dbReference>
<dbReference type="InterPro" id="IPR027417">
    <property type="entry name" value="P-loop_NTPase"/>
</dbReference>
<keyword evidence="5 11" id="KW-0067">ATP-binding</keyword>
<feature type="transmembrane region" description="Helical" evidence="8">
    <location>
        <begin position="237"/>
        <end position="264"/>
    </location>
</feature>
<organism evidence="11">
    <name type="scientific">Paenibacillus sp. SYP-B3998</name>
    <dbReference type="NCBI Taxonomy" id="2678564"/>
    <lineage>
        <taxon>Bacteria</taxon>
        <taxon>Bacillati</taxon>
        <taxon>Bacillota</taxon>
        <taxon>Bacilli</taxon>
        <taxon>Bacillales</taxon>
        <taxon>Paenibacillaceae</taxon>
        <taxon>Paenibacillus</taxon>
    </lineage>
</organism>
<evidence type="ECO:0000256" key="1">
    <source>
        <dbReference type="ARBA" id="ARBA00004651"/>
    </source>
</evidence>
<feature type="transmembrane region" description="Helical" evidence="8">
    <location>
        <begin position="12"/>
        <end position="33"/>
    </location>
</feature>
<dbReference type="InterPro" id="IPR039421">
    <property type="entry name" value="Type_1_exporter"/>
</dbReference>
<comment type="subcellular location">
    <subcellularLocation>
        <location evidence="1">Cell membrane</location>
        <topology evidence="1">Multi-pass membrane protein</topology>
    </subcellularLocation>
</comment>
<dbReference type="Pfam" id="PF00664">
    <property type="entry name" value="ABC_membrane"/>
    <property type="match status" value="1"/>
</dbReference>
<dbReference type="CDD" id="cd18549">
    <property type="entry name" value="ABC_6TM_YwjA_like"/>
    <property type="match status" value="1"/>
</dbReference>
<evidence type="ECO:0000256" key="8">
    <source>
        <dbReference type="SAM" id="Phobius"/>
    </source>
</evidence>
<sequence length="571" mass="64412">MLRRFFSYYRPYRNLFILDFTCAVVAGLLELGFPLAVNRVIDKLLPAGNWQWILWACAGLLAVYGLNTILNFVVTYWGHKLGINIETDMRKKMFDHLQKLSFRFYDNNKTGQLMSRMSNDLLEIGEVAHHGPEDLFIAVMTLIGALILMLSINVKLALLTFVTVPFLLWIAIYFNQKMTKTFRRMMGDLADINARVEDNIGGIRVVQAFANEAYERKLFAENNGRFRITKLLSYKIMAWNVSLSYILMRLVTVFVLICGTWFVIDKQITYGEFIAFVLLTNVFLGPIQKINNVIESYPKGIAGFKRYVEVIDTEPEVADRPDAVPVRHLVGEIRFNNVSFGYGQETKVLNGITLSIRAGETVAFVGPSGAGKTTICSLLPRFYDVSDGSISIDGMDIRSIQLESLRRQIGIVQQDVFLFAGTMRENILYGKLDATEEEIWQAARRARLETFIQSQPLGLETIIGERGVKLSGGQKQRLAIARMFLKNPPILILDEATSALDTETEAAIQQSLAELSEGRTTLVIAHRLATIKNADRIVVVTEQGITEQGRHEELLAVGGIYSRLHKAQFRS</sequence>
<dbReference type="CDD" id="cd03251">
    <property type="entry name" value="ABCC_MsbA"/>
    <property type="match status" value="1"/>
</dbReference>
<dbReference type="RefSeq" id="WP_163948754.1">
    <property type="nucleotide sequence ID" value="NZ_JAAIKC010000005.1"/>
</dbReference>
<feature type="transmembrane region" description="Helical" evidence="8">
    <location>
        <begin position="135"/>
        <end position="152"/>
    </location>
</feature>
<dbReference type="PANTHER" id="PTHR43394:SF1">
    <property type="entry name" value="ATP-BINDING CASSETTE SUB-FAMILY B MEMBER 10, MITOCHONDRIAL"/>
    <property type="match status" value="1"/>
</dbReference>
<dbReference type="SUPFAM" id="SSF52540">
    <property type="entry name" value="P-loop containing nucleoside triphosphate hydrolases"/>
    <property type="match status" value="1"/>
</dbReference>
<dbReference type="GO" id="GO:0005524">
    <property type="term" value="F:ATP binding"/>
    <property type="evidence" value="ECO:0007669"/>
    <property type="project" value="UniProtKB-KW"/>
</dbReference>
<dbReference type="FunFam" id="1.20.1560.10:FF:000053">
    <property type="entry name" value="Multidrug ABC transporter ATP-binding protein"/>
    <property type="match status" value="1"/>
</dbReference>
<evidence type="ECO:0000256" key="3">
    <source>
        <dbReference type="ARBA" id="ARBA00022692"/>
    </source>
</evidence>
<evidence type="ECO:0000313" key="11">
    <source>
        <dbReference type="EMBL" id="NEW07575.1"/>
    </source>
</evidence>
<evidence type="ECO:0000256" key="6">
    <source>
        <dbReference type="ARBA" id="ARBA00022989"/>
    </source>
</evidence>
<dbReference type="Gene3D" id="3.40.50.300">
    <property type="entry name" value="P-loop containing nucleotide triphosphate hydrolases"/>
    <property type="match status" value="1"/>
</dbReference>
<dbReference type="InterPro" id="IPR011527">
    <property type="entry name" value="ABC1_TM_dom"/>
</dbReference>
<protein>
    <submittedName>
        <fullName evidence="11">ABC transporter ATP-binding protein</fullName>
    </submittedName>
</protein>
<dbReference type="PROSITE" id="PS50929">
    <property type="entry name" value="ABC_TM1F"/>
    <property type="match status" value="1"/>
</dbReference>
<keyword evidence="6 8" id="KW-1133">Transmembrane helix</keyword>
<comment type="similarity">
    <text evidence="2">Belongs to the ABC transporter superfamily.</text>
</comment>
<feature type="transmembrane region" description="Helical" evidence="8">
    <location>
        <begin position="53"/>
        <end position="74"/>
    </location>
</feature>
<name>A0A6G3ZZN7_9BACL</name>
<dbReference type="InterPro" id="IPR003593">
    <property type="entry name" value="AAA+_ATPase"/>
</dbReference>
<feature type="transmembrane region" description="Helical" evidence="8">
    <location>
        <begin position="270"/>
        <end position="287"/>
    </location>
</feature>
<dbReference type="PROSITE" id="PS00211">
    <property type="entry name" value="ABC_TRANSPORTER_1"/>
    <property type="match status" value="1"/>
</dbReference>
<proteinExistence type="inferred from homology"/>
<evidence type="ECO:0000259" key="10">
    <source>
        <dbReference type="PROSITE" id="PS50929"/>
    </source>
</evidence>
<feature type="transmembrane region" description="Helical" evidence="8">
    <location>
        <begin position="158"/>
        <end position="175"/>
    </location>
</feature>
<dbReference type="InterPro" id="IPR017871">
    <property type="entry name" value="ABC_transporter-like_CS"/>
</dbReference>
<evidence type="ECO:0000259" key="9">
    <source>
        <dbReference type="PROSITE" id="PS50893"/>
    </source>
</evidence>
<feature type="domain" description="ABC transmembrane type-1" evidence="10">
    <location>
        <begin position="17"/>
        <end position="299"/>
    </location>
</feature>
<reference evidence="11" key="1">
    <citation type="submission" date="2020-02" db="EMBL/GenBank/DDBJ databases">
        <authorList>
            <person name="Shen X.-R."/>
            <person name="Zhang Y.-X."/>
        </authorList>
    </citation>
    <scope>NUCLEOTIDE SEQUENCE</scope>
    <source>
        <strain evidence="11">SYP-B3998</strain>
    </source>
</reference>
<dbReference type="GO" id="GO:0005886">
    <property type="term" value="C:plasma membrane"/>
    <property type="evidence" value="ECO:0007669"/>
    <property type="project" value="UniProtKB-SubCell"/>
</dbReference>
<dbReference type="Pfam" id="PF00005">
    <property type="entry name" value="ABC_tran"/>
    <property type="match status" value="1"/>
</dbReference>
<dbReference type="GO" id="GO:0016887">
    <property type="term" value="F:ATP hydrolysis activity"/>
    <property type="evidence" value="ECO:0007669"/>
    <property type="project" value="InterPro"/>
</dbReference>
<dbReference type="Gene3D" id="1.20.1560.10">
    <property type="entry name" value="ABC transporter type 1, transmembrane domain"/>
    <property type="match status" value="1"/>
</dbReference>
<keyword evidence="4" id="KW-0547">Nucleotide-binding</keyword>
<evidence type="ECO:0000256" key="4">
    <source>
        <dbReference type="ARBA" id="ARBA00022741"/>
    </source>
</evidence>
<feature type="domain" description="ABC transporter" evidence="9">
    <location>
        <begin position="333"/>
        <end position="567"/>
    </location>
</feature>
<evidence type="ECO:0000256" key="7">
    <source>
        <dbReference type="ARBA" id="ARBA00023136"/>
    </source>
</evidence>
<dbReference type="PANTHER" id="PTHR43394">
    <property type="entry name" value="ATP-DEPENDENT PERMEASE MDL1, MITOCHONDRIAL"/>
    <property type="match status" value="1"/>
</dbReference>
<dbReference type="AlphaFoldDB" id="A0A6G3ZZN7"/>
<dbReference type="FunFam" id="3.40.50.300:FF:000218">
    <property type="entry name" value="Multidrug ABC transporter ATP-binding protein"/>
    <property type="match status" value="1"/>
</dbReference>
<accession>A0A6G3ZZN7</accession>
<evidence type="ECO:0000256" key="2">
    <source>
        <dbReference type="ARBA" id="ARBA00005417"/>
    </source>
</evidence>
<dbReference type="InterPro" id="IPR036640">
    <property type="entry name" value="ABC1_TM_sf"/>
</dbReference>
<dbReference type="SMART" id="SM00382">
    <property type="entry name" value="AAA"/>
    <property type="match status" value="1"/>
</dbReference>
<keyword evidence="3 8" id="KW-0812">Transmembrane</keyword>
<evidence type="ECO:0000256" key="5">
    <source>
        <dbReference type="ARBA" id="ARBA00022840"/>
    </source>
</evidence>